<dbReference type="PROSITE" id="PS50042">
    <property type="entry name" value="CNMP_BINDING_3"/>
    <property type="match status" value="1"/>
</dbReference>
<evidence type="ECO:0000256" key="1">
    <source>
        <dbReference type="ARBA" id="ARBA00023015"/>
    </source>
</evidence>
<keyword evidence="1" id="KW-0805">Transcription regulation</keyword>
<dbReference type="SUPFAM" id="SSF46785">
    <property type="entry name" value="Winged helix' DNA-binding domain"/>
    <property type="match status" value="1"/>
</dbReference>
<keyword evidence="2" id="KW-0238">DNA-binding</keyword>
<dbReference type="Pfam" id="PF00027">
    <property type="entry name" value="cNMP_binding"/>
    <property type="match status" value="1"/>
</dbReference>
<evidence type="ECO:0000256" key="2">
    <source>
        <dbReference type="ARBA" id="ARBA00023125"/>
    </source>
</evidence>
<dbReference type="PANTHER" id="PTHR24567">
    <property type="entry name" value="CRP FAMILY TRANSCRIPTIONAL REGULATORY PROTEIN"/>
    <property type="match status" value="1"/>
</dbReference>
<gene>
    <name evidence="6" type="ORF">N47_E44020</name>
</gene>
<dbReference type="PANTHER" id="PTHR24567:SF74">
    <property type="entry name" value="HTH-TYPE TRANSCRIPTIONAL REGULATOR ARCR"/>
    <property type="match status" value="1"/>
</dbReference>
<dbReference type="Gene3D" id="1.10.10.10">
    <property type="entry name" value="Winged helix-like DNA-binding domain superfamily/Winged helix DNA-binding domain"/>
    <property type="match status" value="1"/>
</dbReference>
<dbReference type="GO" id="GO:0003700">
    <property type="term" value="F:DNA-binding transcription factor activity"/>
    <property type="evidence" value="ECO:0007669"/>
    <property type="project" value="TreeGrafter"/>
</dbReference>
<dbReference type="InterPro" id="IPR012318">
    <property type="entry name" value="HTH_CRP"/>
</dbReference>
<protein>
    <recommendedName>
        <fullName evidence="7">Transcriptional regulator</fullName>
    </recommendedName>
</protein>
<organism evidence="6">
    <name type="scientific">uncultured Desulfobacterium sp</name>
    <dbReference type="NCBI Taxonomy" id="201089"/>
    <lineage>
        <taxon>Bacteria</taxon>
        <taxon>Pseudomonadati</taxon>
        <taxon>Thermodesulfobacteriota</taxon>
        <taxon>Desulfobacteria</taxon>
        <taxon>Desulfobacterales</taxon>
        <taxon>Desulfobacteriaceae</taxon>
        <taxon>Desulfobacterium</taxon>
        <taxon>environmental samples</taxon>
    </lineage>
</organism>
<dbReference type="Gene3D" id="2.60.120.10">
    <property type="entry name" value="Jelly Rolls"/>
    <property type="match status" value="1"/>
</dbReference>
<reference evidence="6" key="1">
    <citation type="journal article" date="2011" name="Environ. Microbiol.">
        <title>Genomic insights into the metabolic potential of the polycyclic aromatic hydrocarbon degrading sulfate-reducing Deltaproteobacterium N47.</title>
        <authorList>
            <person name="Bergmann F."/>
            <person name="Selesi D."/>
            <person name="Weinmaier T."/>
            <person name="Tischler P."/>
            <person name="Rattei T."/>
            <person name="Meckenstock R.U."/>
        </authorList>
    </citation>
    <scope>NUCLEOTIDE SEQUENCE</scope>
</reference>
<dbReference type="SUPFAM" id="SSF51206">
    <property type="entry name" value="cAMP-binding domain-like"/>
    <property type="match status" value="1"/>
</dbReference>
<sequence>MFKKGEKMKNIIKILNNVPLFGGLSNGQINDIKNIVVSKYFDKGETVFLEGDPGNGFYVVAEGLVKIYKVSAEGKEQILHILGPGEPFAEVPVFTGQPFPANAQAIAKSHFLFFPRNTFVGLITKNPSLSLSMLAVLSMRLRQFTVQIESLSLKEVPGRLASYLLLLSEEQGKKDSVRLNISKNQLASLLGTIPETLSRIFAKIADMKLIKVDGRNIKILDRSGLTNLGEYSK</sequence>
<dbReference type="PROSITE" id="PS51063">
    <property type="entry name" value="HTH_CRP_2"/>
    <property type="match status" value="1"/>
</dbReference>
<dbReference type="InterPro" id="IPR050397">
    <property type="entry name" value="Env_Response_Regulators"/>
</dbReference>
<dbReference type="InterPro" id="IPR018490">
    <property type="entry name" value="cNMP-bd_dom_sf"/>
</dbReference>
<dbReference type="SMART" id="SM00419">
    <property type="entry name" value="HTH_CRP"/>
    <property type="match status" value="1"/>
</dbReference>
<evidence type="ECO:0000259" key="5">
    <source>
        <dbReference type="PROSITE" id="PS51063"/>
    </source>
</evidence>
<evidence type="ECO:0000259" key="4">
    <source>
        <dbReference type="PROSITE" id="PS50042"/>
    </source>
</evidence>
<name>E1YLA7_9BACT</name>
<dbReference type="InterPro" id="IPR036390">
    <property type="entry name" value="WH_DNA-bd_sf"/>
</dbReference>
<dbReference type="EMBL" id="FR695877">
    <property type="protein sequence ID" value="CBX30890.1"/>
    <property type="molecule type" value="Genomic_DNA"/>
</dbReference>
<feature type="domain" description="Cyclic nucleotide-binding" evidence="4">
    <location>
        <begin position="20"/>
        <end position="123"/>
    </location>
</feature>
<evidence type="ECO:0000313" key="6">
    <source>
        <dbReference type="EMBL" id="CBX30890.1"/>
    </source>
</evidence>
<dbReference type="InterPro" id="IPR036388">
    <property type="entry name" value="WH-like_DNA-bd_sf"/>
</dbReference>
<evidence type="ECO:0000256" key="3">
    <source>
        <dbReference type="ARBA" id="ARBA00023163"/>
    </source>
</evidence>
<dbReference type="GO" id="GO:0005829">
    <property type="term" value="C:cytosol"/>
    <property type="evidence" value="ECO:0007669"/>
    <property type="project" value="TreeGrafter"/>
</dbReference>
<dbReference type="AlphaFoldDB" id="E1YLA7"/>
<proteinExistence type="predicted"/>
<keyword evidence="3" id="KW-0804">Transcription</keyword>
<dbReference type="CDD" id="cd00038">
    <property type="entry name" value="CAP_ED"/>
    <property type="match status" value="1"/>
</dbReference>
<dbReference type="InterPro" id="IPR000595">
    <property type="entry name" value="cNMP-bd_dom"/>
</dbReference>
<evidence type="ECO:0008006" key="7">
    <source>
        <dbReference type="Google" id="ProtNLM"/>
    </source>
</evidence>
<dbReference type="GO" id="GO:0003677">
    <property type="term" value="F:DNA binding"/>
    <property type="evidence" value="ECO:0007669"/>
    <property type="project" value="UniProtKB-KW"/>
</dbReference>
<feature type="domain" description="HTH crp-type" evidence="5">
    <location>
        <begin position="154"/>
        <end position="223"/>
    </location>
</feature>
<accession>E1YLA7</accession>
<dbReference type="InterPro" id="IPR014710">
    <property type="entry name" value="RmlC-like_jellyroll"/>
</dbReference>
<dbReference type="Pfam" id="PF13545">
    <property type="entry name" value="HTH_Crp_2"/>
    <property type="match status" value="1"/>
</dbReference>
<dbReference type="SMART" id="SM00100">
    <property type="entry name" value="cNMP"/>
    <property type="match status" value="1"/>
</dbReference>